<accession>A0A2W1NC06</accession>
<name>A0A2W1NC06_9FLAO</name>
<evidence type="ECO:0000313" key="2">
    <source>
        <dbReference type="Proteomes" id="UP000249248"/>
    </source>
</evidence>
<evidence type="ECO:0008006" key="3">
    <source>
        <dbReference type="Google" id="ProtNLM"/>
    </source>
</evidence>
<dbReference type="RefSeq" id="WP_111064711.1">
    <property type="nucleotide sequence ID" value="NZ_JBHUCU010000034.1"/>
</dbReference>
<sequence>MNSCRDQERLDYNTEEIELPCNDTSTFELSLVSNENDFQKIYLERGIKQRYSVYRNFENGKLVERYTSSVDYFDSLGYVLYSEEFYLDDTLPSYTVKYKYDSLRRMKSEEWLWTDPDSFDKTVYIYEDKLTEIIAYYKDSLNSQYQIDSRTKVTYDNGKIDLLLSENNDTVSYYIHKCNSSFFYTQSNTLGAEYKNGFQIKIYDQSVLSFERDPKGNILTITSRDKNENIEYTINYEYDNELLSRITTLSGAGEVSSISDYKYVD</sequence>
<evidence type="ECO:0000313" key="1">
    <source>
        <dbReference type="EMBL" id="PZE15646.1"/>
    </source>
</evidence>
<dbReference type="OrthoDB" id="928658at2"/>
<dbReference type="Proteomes" id="UP000249248">
    <property type="component" value="Unassembled WGS sequence"/>
</dbReference>
<reference evidence="1 2" key="1">
    <citation type="submission" date="2018-06" db="EMBL/GenBank/DDBJ databases">
        <title>The draft genome sequence of Crocinitomix sp. SM1701.</title>
        <authorList>
            <person name="Zhang X."/>
        </authorList>
    </citation>
    <scope>NUCLEOTIDE SEQUENCE [LARGE SCALE GENOMIC DNA]</scope>
    <source>
        <strain evidence="1 2">SM1701</strain>
    </source>
</reference>
<dbReference type="AlphaFoldDB" id="A0A2W1NC06"/>
<protein>
    <recommendedName>
        <fullName evidence="3">DUF4595 domain-containing protein</fullName>
    </recommendedName>
</protein>
<dbReference type="EMBL" id="QKSB01000022">
    <property type="protein sequence ID" value="PZE15646.1"/>
    <property type="molecule type" value="Genomic_DNA"/>
</dbReference>
<comment type="caution">
    <text evidence="1">The sequence shown here is derived from an EMBL/GenBank/DDBJ whole genome shotgun (WGS) entry which is preliminary data.</text>
</comment>
<gene>
    <name evidence="1" type="ORF">DNU06_17010</name>
</gene>
<proteinExistence type="predicted"/>
<keyword evidence="2" id="KW-1185">Reference proteome</keyword>
<organism evidence="1 2">
    <name type="scientific">Putridiphycobacter roseus</name>
    <dbReference type="NCBI Taxonomy" id="2219161"/>
    <lineage>
        <taxon>Bacteria</taxon>
        <taxon>Pseudomonadati</taxon>
        <taxon>Bacteroidota</taxon>
        <taxon>Flavobacteriia</taxon>
        <taxon>Flavobacteriales</taxon>
        <taxon>Crocinitomicaceae</taxon>
        <taxon>Putridiphycobacter</taxon>
    </lineage>
</organism>